<evidence type="ECO:0000313" key="2">
    <source>
        <dbReference type="EMBL" id="KAK3755541.1"/>
    </source>
</evidence>
<comment type="caution">
    <text evidence="2">The sequence shown here is derived from an EMBL/GenBank/DDBJ whole genome shotgun (WGS) entry which is preliminary data.</text>
</comment>
<protein>
    <submittedName>
        <fullName evidence="2">Uncharacterized protein</fullName>
    </submittedName>
</protein>
<evidence type="ECO:0000313" key="3">
    <source>
        <dbReference type="Proteomes" id="UP001283361"/>
    </source>
</evidence>
<dbReference type="EMBL" id="JAWDGP010005594">
    <property type="protein sequence ID" value="KAK3755541.1"/>
    <property type="molecule type" value="Genomic_DNA"/>
</dbReference>
<sequence length="282" mass="31543">MENLLNSIKRLPLPRNGDDDLDNDHHMDDPQEANGNDAPGGTQGVNVAGQGAGNHKHTGFPGCSKRYTSSGRTQRTILIRRNDKADPSHSQHEAPTHTTVEMFVDINGDYGIPQIHLNPNVWATNGYFWDLDGADNPNLSDAVMRPQPLRKIIVPRNKALHMMQGFRPGGTDARTPNQIYTMEQHPGFIKTCAEQDNTEQQQFVQGVTVPHPAFQQAANIPLPPSPAVQQPSTSFQQVFQWDDESKIVILEHRNYHVNMINFLNEMEITGPPTKLPKRPKTK</sequence>
<gene>
    <name evidence="2" type="ORF">RRG08_012763</name>
</gene>
<organism evidence="2 3">
    <name type="scientific">Elysia crispata</name>
    <name type="common">lettuce slug</name>
    <dbReference type="NCBI Taxonomy" id="231223"/>
    <lineage>
        <taxon>Eukaryota</taxon>
        <taxon>Metazoa</taxon>
        <taxon>Spiralia</taxon>
        <taxon>Lophotrochozoa</taxon>
        <taxon>Mollusca</taxon>
        <taxon>Gastropoda</taxon>
        <taxon>Heterobranchia</taxon>
        <taxon>Euthyneura</taxon>
        <taxon>Panpulmonata</taxon>
        <taxon>Sacoglossa</taxon>
        <taxon>Placobranchoidea</taxon>
        <taxon>Plakobranchidae</taxon>
        <taxon>Elysia</taxon>
    </lineage>
</organism>
<name>A0AAE0YRQ4_9GAST</name>
<dbReference type="AlphaFoldDB" id="A0AAE0YRQ4"/>
<accession>A0AAE0YRQ4</accession>
<evidence type="ECO:0000256" key="1">
    <source>
        <dbReference type="SAM" id="MobiDB-lite"/>
    </source>
</evidence>
<proteinExistence type="predicted"/>
<keyword evidence="3" id="KW-1185">Reference proteome</keyword>
<reference evidence="2" key="1">
    <citation type="journal article" date="2023" name="G3 (Bethesda)">
        <title>A reference genome for the long-term kleptoplast-retaining sea slug Elysia crispata morphotype clarki.</title>
        <authorList>
            <person name="Eastman K.E."/>
            <person name="Pendleton A.L."/>
            <person name="Shaikh M.A."/>
            <person name="Suttiyut T."/>
            <person name="Ogas R."/>
            <person name="Tomko P."/>
            <person name="Gavelis G."/>
            <person name="Widhalm J.R."/>
            <person name="Wisecaver J.H."/>
        </authorList>
    </citation>
    <scope>NUCLEOTIDE SEQUENCE</scope>
    <source>
        <strain evidence="2">ECLA1</strain>
    </source>
</reference>
<feature type="region of interest" description="Disordered" evidence="1">
    <location>
        <begin position="1"/>
        <end position="71"/>
    </location>
</feature>
<dbReference type="Proteomes" id="UP001283361">
    <property type="component" value="Unassembled WGS sequence"/>
</dbReference>